<protein>
    <submittedName>
        <fullName evidence="10">ABC-type multidrug transport system ATPase subunit</fullName>
    </submittedName>
</protein>
<sequence length="577" mass="59897">MSGPMTTYCTTDAPTLPMTGRPPAATGGLTVSAVSLTVAPDSTLLEDVSFTARRGSLTAVIGPSGSGKSTLARVIAGLRPTRGTVLLDGRPVHGRAAQGNSHVGLVPQDDVVHERLTVTQALHFAAELRMPATSSAAERARVVADVLTELELTPHAHTRIDALSGGQRKRVSVALELLTGPSLLVLDEPTTGLDPALDRAVMAMLRRLADAGRVVVVVTHSLTFLDVCDQVLLLAPGGTLAFCGAPRDIAAAIGASDWADVFSRVTAGVRDTRAQPSERRSSNALLDTAAVSAPSTGPGVWRQVWTLVRRQVRLLLAHRGYTLFLAALPFLVGLLPLTVAGDAGLAAIPADGAPPFEAKHVVALTSFAAILMGMTLTIRELVGERALFERERAAGLSATAYLVAKTAVFGGIAVLQSAILVLVVTAPGVGKAAPSHAAALSSPLLEMFAGVAATAVAASALGLALSAVARTGDQVIVLLAMTLMAQLVLAGGYIPVTDRPLFETVATVMPGRWGFAATASTADLTRLVVGIADDRHWQHTASTWLVNMAVLAALTLLFAAIARWQIVRRRAGGLVQE</sequence>
<dbReference type="InterPro" id="IPR003439">
    <property type="entry name" value="ABC_transporter-like_ATP-bd"/>
</dbReference>
<dbReference type="RefSeq" id="WP_183469606.1">
    <property type="nucleotide sequence ID" value="NZ_JACHVU010000006.1"/>
</dbReference>
<name>A0A839QBV3_MYCIR</name>
<evidence type="ECO:0000256" key="4">
    <source>
        <dbReference type="ARBA" id="ARBA00022741"/>
    </source>
</evidence>
<evidence type="ECO:0000313" key="10">
    <source>
        <dbReference type="EMBL" id="MBB2991676.1"/>
    </source>
</evidence>
<evidence type="ECO:0000256" key="8">
    <source>
        <dbReference type="SAM" id="Phobius"/>
    </source>
</evidence>
<dbReference type="InterPro" id="IPR017871">
    <property type="entry name" value="ABC_transporter-like_CS"/>
</dbReference>
<comment type="caution">
    <text evidence="10">The sequence shown here is derived from an EMBL/GenBank/DDBJ whole genome shotgun (WGS) entry which is preliminary data.</text>
</comment>
<dbReference type="PROSITE" id="PS50893">
    <property type="entry name" value="ABC_TRANSPORTER_2"/>
    <property type="match status" value="1"/>
</dbReference>
<dbReference type="Proteomes" id="UP000550501">
    <property type="component" value="Unassembled WGS sequence"/>
</dbReference>
<feature type="transmembrane region" description="Helical" evidence="8">
    <location>
        <begin position="320"/>
        <end position="341"/>
    </location>
</feature>
<feature type="transmembrane region" description="Helical" evidence="8">
    <location>
        <begin position="361"/>
        <end position="382"/>
    </location>
</feature>
<dbReference type="InterPro" id="IPR027417">
    <property type="entry name" value="P-loop_NTPase"/>
</dbReference>
<evidence type="ECO:0000256" key="6">
    <source>
        <dbReference type="ARBA" id="ARBA00022989"/>
    </source>
</evidence>
<dbReference type="GO" id="GO:0005524">
    <property type="term" value="F:ATP binding"/>
    <property type="evidence" value="ECO:0007669"/>
    <property type="project" value="UniProtKB-KW"/>
</dbReference>
<evidence type="ECO:0000256" key="3">
    <source>
        <dbReference type="ARBA" id="ARBA00022692"/>
    </source>
</evidence>
<evidence type="ECO:0000313" key="11">
    <source>
        <dbReference type="Proteomes" id="UP000550501"/>
    </source>
</evidence>
<evidence type="ECO:0000259" key="9">
    <source>
        <dbReference type="PROSITE" id="PS50893"/>
    </source>
</evidence>
<feature type="transmembrane region" description="Helical" evidence="8">
    <location>
        <begin position="475"/>
        <end position="494"/>
    </location>
</feature>
<proteinExistence type="predicted"/>
<dbReference type="PANTHER" id="PTHR48041:SF139">
    <property type="entry name" value="PROTEIN SCARLET"/>
    <property type="match status" value="1"/>
</dbReference>
<feature type="transmembrane region" description="Helical" evidence="8">
    <location>
        <begin position="544"/>
        <end position="562"/>
    </location>
</feature>
<keyword evidence="7 8" id="KW-0472">Membrane</keyword>
<organism evidence="10 11">
    <name type="scientific">Mycolicibacterium iranicum</name>
    <name type="common">Mycobacterium iranicum</name>
    <dbReference type="NCBI Taxonomy" id="912594"/>
    <lineage>
        <taxon>Bacteria</taxon>
        <taxon>Bacillati</taxon>
        <taxon>Actinomycetota</taxon>
        <taxon>Actinomycetes</taxon>
        <taxon>Mycobacteriales</taxon>
        <taxon>Mycobacteriaceae</taxon>
        <taxon>Mycolicibacterium</taxon>
    </lineage>
</organism>
<feature type="transmembrane region" description="Helical" evidence="8">
    <location>
        <begin position="447"/>
        <end position="468"/>
    </location>
</feature>
<reference evidence="10 11" key="1">
    <citation type="submission" date="2020-08" db="EMBL/GenBank/DDBJ databases">
        <title>The Agave Microbiome: Exploring the role of microbial communities in plant adaptations to desert environments.</title>
        <authorList>
            <person name="Partida-Martinez L.P."/>
        </authorList>
    </citation>
    <scope>NUCLEOTIDE SEQUENCE [LARGE SCALE GENOMIC DNA]</scope>
    <source>
        <strain evidence="10 11">AT2.18</strain>
    </source>
</reference>
<dbReference type="SUPFAM" id="SSF52540">
    <property type="entry name" value="P-loop containing nucleoside triphosphate hydrolases"/>
    <property type="match status" value="1"/>
</dbReference>
<keyword evidence="11" id="KW-1185">Reference proteome</keyword>
<dbReference type="Gene3D" id="3.40.50.300">
    <property type="entry name" value="P-loop containing nucleotide triphosphate hydrolases"/>
    <property type="match status" value="1"/>
</dbReference>
<dbReference type="Pfam" id="PF01061">
    <property type="entry name" value="ABC2_membrane"/>
    <property type="match status" value="1"/>
</dbReference>
<dbReference type="SMART" id="SM00382">
    <property type="entry name" value="AAA"/>
    <property type="match status" value="1"/>
</dbReference>
<keyword evidence="5" id="KW-0067">ATP-binding</keyword>
<keyword evidence="4" id="KW-0547">Nucleotide-binding</keyword>
<accession>A0A839QBV3</accession>
<dbReference type="PANTHER" id="PTHR48041">
    <property type="entry name" value="ABC TRANSPORTER G FAMILY MEMBER 28"/>
    <property type="match status" value="1"/>
</dbReference>
<evidence type="ECO:0000256" key="1">
    <source>
        <dbReference type="ARBA" id="ARBA00004141"/>
    </source>
</evidence>
<feature type="transmembrane region" description="Helical" evidence="8">
    <location>
        <begin position="402"/>
        <end position="427"/>
    </location>
</feature>
<evidence type="ECO:0000256" key="5">
    <source>
        <dbReference type="ARBA" id="ARBA00022840"/>
    </source>
</evidence>
<dbReference type="InterPro" id="IPR013525">
    <property type="entry name" value="ABC2_TM"/>
</dbReference>
<dbReference type="AlphaFoldDB" id="A0A839QBV3"/>
<gene>
    <name evidence="10" type="ORF">FHR72_003161</name>
</gene>
<dbReference type="EMBL" id="JACHVU010000006">
    <property type="protein sequence ID" value="MBB2991676.1"/>
    <property type="molecule type" value="Genomic_DNA"/>
</dbReference>
<evidence type="ECO:0000256" key="7">
    <source>
        <dbReference type="ARBA" id="ARBA00023136"/>
    </source>
</evidence>
<dbReference type="Pfam" id="PF00005">
    <property type="entry name" value="ABC_tran"/>
    <property type="match status" value="1"/>
</dbReference>
<dbReference type="InterPro" id="IPR003593">
    <property type="entry name" value="AAA+_ATPase"/>
</dbReference>
<feature type="domain" description="ABC transporter" evidence="9">
    <location>
        <begin position="29"/>
        <end position="262"/>
    </location>
</feature>
<dbReference type="GO" id="GO:0016020">
    <property type="term" value="C:membrane"/>
    <property type="evidence" value="ECO:0007669"/>
    <property type="project" value="UniProtKB-SubCell"/>
</dbReference>
<keyword evidence="6 8" id="KW-1133">Transmembrane helix</keyword>
<dbReference type="GO" id="GO:0016887">
    <property type="term" value="F:ATP hydrolysis activity"/>
    <property type="evidence" value="ECO:0007669"/>
    <property type="project" value="InterPro"/>
</dbReference>
<evidence type="ECO:0000256" key="2">
    <source>
        <dbReference type="ARBA" id="ARBA00022448"/>
    </source>
</evidence>
<comment type="subcellular location">
    <subcellularLocation>
        <location evidence="1">Membrane</location>
        <topology evidence="1">Multi-pass membrane protein</topology>
    </subcellularLocation>
</comment>
<keyword evidence="2" id="KW-0813">Transport</keyword>
<keyword evidence="3 8" id="KW-0812">Transmembrane</keyword>
<dbReference type="GO" id="GO:0140359">
    <property type="term" value="F:ABC-type transporter activity"/>
    <property type="evidence" value="ECO:0007669"/>
    <property type="project" value="InterPro"/>
</dbReference>
<dbReference type="PROSITE" id="PS00211">
    <property type="entry name" value="ABC_TRANSPORTER_1"/>
    <property type="match status" value="1"/>
</dbReference>
<dbReference type="InterPro" id="IPR050352">
    <property type="entry name" value="ABCG_transporters"/>
</dbReference>